<evidence type="ECO:0000256" key="3">
    <source>
        <dbReference type="ARBA" id="ARBA00022679"/>
    </source>
</evidence>
<dbReference type="GO" id="GO:0008173">
    <property type="term" value="F:RNA methyltransferase activity"/>
    <property type="evidence" value="ECO:0007669"/>
    <property type="project" value="UniProtKB-ARBA"/>
</dbReference>
<dbReference type="AlphaFoldDB" id="A0A8J4V4S8"/>
<feature type="domain" description="Methyltransferase type 12" evidence="5">
    <location>
        <begin position="118"/>
        <end position="222"/>
    </location>
</feature>
<dbReference type="GO" id="GO:0008757">
    <property type="term" value="F:S-adenosylmethionine-dependent methyltransferase activity"/>
    <property type="evidence" value="ECO:0007669"/>
    <property type="project" value="UniProtKB-ARBA"/>
</dbReference>
<comment type="caution">
    <text evidence="6">The sequence shown here is derived from an EMBL/GenBank/DDBJ whole genome shotgun (WGS) entry which is preliminary data.</text>
</comment>
<evidence type="ECO:0000313" key="6">
    <source>
        <dbReference type="EMBL" id="KAF2077533.1"/>
    </source>
</evidence>
<keyword evidence="3 4" id="KW-0808">Transferase</keyword>
<dbReference type="InterPro" id="IPR013217">
    <property type="entry name" value="Methyltransf_12"/>
</dbReference>
<keyword evidence="2 4" id="KW-0489">Methyltransferase</keyword>
<evidence type="ECO:0000313" key="7">
    <source>
        <dbReference type="Proteomes" id="UP000695562"/>
    </source>
</evidence>
<keyword evidence="7" id="KW-1185">Reference proteome</keyword>
<dbReference type="Pfam" id="PF08242">
    <property type="entry name" value="Methyltransf_12"/>
    <property type="match status" value="1"/>
</dbReference>
<comment type="similarity">
    <text evidence="1 4">Belongs to the methyltransferase superfamily. METL family.</text>
</comment>
<evidence type="ECO:0000256" key="1">
    <source>
        <dbReference type="ARBA" id="ARBA00009725"/>
    </source>
</evidence>
<comment type="function">
    <text evidence="4">S-adenosyl-L-methionine-dependent methyltransferase.</text>
</comment>
<sequence>MTNSSSNNDINTNSKQYSKDQDHSYNFLYPIIDDAMGIARLYGYIDKESQKLVSPQLIERYEKEADRFWDKFYKKNNNNFFKDRHWLTREFPEVLQHADYKKTGDEEVDAKHRLTMFEVGCGVGNTTLPLLELNSNLYFHSFDFSQHAVKLLAQAVEENEGYRGRCVSFVFNAIDGYDSMPVKAEPNSMDLVIIIFVLSAMDPKTIPSCVDMCHKVLKPGGKVLIRDYAIDDMAQNRFDSTNINEIDQQVIASGSKNKLGDNFHVRFDGTRAYYFSLEILESLFKEKGFKTEQNIYVERKVFNRKHNNLMERKFIQSKFIK</sequence>
<dbReference type="GO" id="GO:0032259">
    <property type="term" value="P:methylation"/>
    <property type="evidence" value="ECO:0007669"/>
    <property type="project" value="UniProtKB-KW"/>
</dbReference>
<dbReference type="SUPFAM" id="SSF53335">
    <property type="entry name" value="S-adenosyl-L-methionine-dependent methyltransferases"/>
    <property type="match status" value="1"/>
</dbReference>
<dbReference type="InterPro" id="IPR029063">
    <property type="entry name" value="SAM-dependent_MTases_sf"/>
</dbReference>
<reference evidence="6" key="1">
    <citation type="submission" date="2020-01" db="EMBL/GenBank/DDBJ databases">
        <title>Development of genomics and gene disruption for Polysphondylium violaceum indicates a role for the polyketide synthase stlB in stalk morphogenesis.</title>
        <authorList>
            <person name="Narita B."/>
            <person name="Kawabe Y."/>
            <person name="Kin K."/>
            <person name="Saito T."/>
            <person name="Gibbs R."/>
            <person name="Kuspa A."/>
            <person name="Muzny D."/>
            <person name="Queller D."/>
            <person name="Richards S."/>
            <person name="Strassman J."/>
            <person name="Sucgang R."/>
            <person name="Worley K."/>
            <person name="Schaap P."/>
        </authorList>
    </citation>
    <scope>NUCLEOTIDE SEQUENCE</scope>
    <source>
        <strain evidence="6">QSvi11</strain>
    </source>
</reference>
<evidence type="ECO:0000256" key="4">
    <source>
        <dbReference type="PIRNR" id="PIRNR037755"/>
    </source>
</evidence>
<dbReference type="CDD" id="cd02440">
    <property type="entry name" value="AdoMet_MTases"/>
    <property type="match status" value="1"/>
</dbReference>
<name>A0A8J4V4S8_9MYCE</name>
<dbReference type="InterPro" id="IPR026113">
    <property type="entry name" value="METTL2/6/8-like"/>
</dbReference>
<gene>
    <name evidence="6" type="ORF">CYY_001151</name>
</gene>
<dbReference type="EMBL" id="AJWJ01000026">
    <property type="protein sequence ID" value="KAF2077533.1"/>
    <property type="molecule type" value="Genomic_DNA"/>
</dbReference>
<dbReference type="EC" id="2.1.1.-" evidence="4"/>
<dbReference type="Gene3D" id="3.40.50.150">
    <property type="entry name" value="Vaccinia Virus protein VP39"/>
    <property type="match status" value="1"/>
</dbReference>
<protein>
    <recommendedName>
        <fullName evidence="4">tRNA N(3)-methylcytidine methyltransferase</fullName>
        <ecNumber evidence="4">2.1.1.-</ecNumber>
    </recommendedName>
</protein>
<dbReference type="OrthoDB" id="417697at2759"/>
<accession>A0A8J4V4S8</accession>
<dbReference type="PANTHER" id="PTHR22809">
    <property type="entry name" value="METHYLTRANSFERASE-RELATED"/>
    <property type="match status" value="1"/>
</dbReference>
<dbReference type="PIRSF" id="PIRSF037755">
    <property type="entry name" value="Mettl2_prd"/>
    <property type="match status" value="1"/>
</dbReference>
<proteinExistence type="inferred from homology"/>
<organism evidence="6 7">
    <name type="scientific">Polysphondylium violaceum</name>
    <dbReference type="NCBI Taxonomy" id="133409"/>
    <lineage>
        <taxon>Eukaryota</taxon>
        <taxon>Amoebozoa</taxon>
        <taxon>Evosea</taxon>
        <taxon>Eumycetozoa</taxon>
        <taxon>Dictyostelia</taxon>
        <taxon>Dictyosteliales</taxon>
        <taxon>Dictyosteliaceae</taxon>
        <taxon>Polysphondylium</taxon>
    </lineage>
</organism>
<evidence type="ECO:0000259" key="5">
    <source>
        <dbReference type="Pfam" id="PF08242"/>
    </source>
</evidence>
<dbReference type="Proteomes" id="UP000695562">
    <property type="component" value="Unassembled WGS sequence"/>
</dbReference>
<evidence type="ECO:0000256" key="2">
    <source>
        <dbReference type="ARBA" id="ARBA00022603"/>
    </source>
</evidence>
<dbReference type="PANTHER" id="PTHR22809:SF11">
    <property type="entry name" value="TRNA N(3)-METHYLCYTIDINE METHYLTRANSFERASE METTL2"/>
    <property type="match status" value="1"/>
</dbReference>